<feature type="transmembrane region" description="Helical" evidence="6">
    <location>
        <begin position="45"/>
        <end position="63"/>
    </location>
</feature>
<comment type="similarity">
    <text evidence="2">Belongs to the SVP26 family.</text>
</comment>
<protein>
    <recommendedName>
        <fullName evidence="9">Protein SVP26</fullName>
    </recommendedName>
</protein>
<dbReference type="GO" id="GO:0005789">
    <property type="term" value="C:endoplasmic reticulum membrane"/>
    <property type="evidence" value="ECO:0007669"/>
    <property type="project" value="TreeGrafter"/>
</dbReference>
<proteinExistence type="inferred from homology"/>
<keyword evidence="4 6" id="KW-1133">Transmembrane helix</keyword>
<feature type="transmembrane region" description="Helical" evidence="6">
    <location>
        <begin position="150"/>
        <end position="171"/>
    </location>
</feature>
<dbReference type="Proteomes" id="UP001301350">
    <property type="component" value="Unassembled WGS sequence"/>
</dbReference>
<dbReference type="GO" id="GO:0030134">
    <property type="term" value="C:COPII-coated ER to Golgi transport vesicle"/>
    <property type="evidence" value="ECO:0007669"/>
    <property type="project" value="TreeGrafter"/>
</dbReference>
<keyword evidence="5 6" id="KW-0472">Membrane</keyword>
<dbReference type="Pfam" id="PF04148">
    <property type="entry name" value="Erv26"/>
    <property type="match status" value="1"/>
</dbReference>
<keyword evidence="3 6" id="KW-0812">Transmembrane</keyword>
<dbReference type="GO" id="GO:0006888">
    <property type="term" value="P:endoplasmic reticulum to Golgi vesicle-mediated transport"/>
    <property type="evidence" value="ECO:0007669"/>
    <property type="project" value="InterPro"/>
</dbReference>
<dbReference type="InterPro" id="IPR007277">
    <property type="entry name" value="Svp26/Tex261"/>
</dbReference>
<evidence type="ECO:0000256" key="6">
    <source>
        <dbReference type="SAM" id="Phobius"/>
    </source>
</evidence>
<dbReference type="GO" id="GO:0000139">
    <property type="term" value="C:Golgi membrane"/>
    <property type="evidence" value="ECO:0007669"/>
    <property type="project" value="TreeGrafter"/>
</dbReference>
<dbReference type="PANTHER" id="PTHR13144">
    <property type="entry name" value="TEX261 PROTEIN"/>
    <property type="match status" value="1"/>
</dbReference>
<name>A0AAV9IWE1_CYACA</name>
<dbReference type="PANTHER" id="PTHR13144:SF0">
    <property type="entry name" value="PROTEIN TEX261"/>
    <property type="match status" value="1"/>
</dbReference>
<reference evidence="7 8" key="1">
    <citation type="submission" date="2022-07" db="EMBL/GenBank/DDBJ databases">
        <title>Genome-wide signatures of adaptation to extreme environments.</title>
        <authorList>
            <person name="Cho C.H."/>
            <person name="Yoon H.S."/>
        </authorList>
    </citation>
    <scope>NUCLEOTIDE SEQUENCE [LARGE SCALE GENOMIC DNA]</scope>
    <source>
        <strain evidence="7 8">DBV 063 E5</strain>
    </source>
</reference>
<evidence type="ECO:0000313" key="8">
    <source>
        <dbReference type="Proteomes" id="UP001301350"/>
    </source>
</evidence>
<keyword evidence="8" id="KW-1185">Reference proteome</keyword>
<evidence type="ECO:0000256" key="3">
    <source>
        <dbReference type="ARBA" id="ARBA00022692"/>
    </source>
</evidence>
<organism evidence="7 8">
    <name type="scientific">Cyanidium caldarium</name>
    <name type="common">Red alga</name>
    <dbReference type="NCBI Taxonomy" id="2771"/>
    <lineage>
        <taxon>Eukaryota</taxon>
        <taxon>Rhodophyta</taxon>
        <taxon>Bangiophyceae</taxon>
        <taxon>Cyanidiales</taxon>
        <taxon>Cyanidiaceae</taxon>
        <taxon>Cyanidium</taxon>
    </lineage>
</organism>
<evidence type="ECO:0000256" key="4">
    <source>
        <dbReference type="ARBA" id="ARBA00022989"/>
    </source>
</evidence>
<feature type="transmembrane region" description="Helical" evidence="6">
    <location>
        <begin position="69"/>
        <end position="86"/>
    </location>
</feature>
<feature type="transmembrane region" description="Helical" evidence="6">
    <location>
        <begin position="98"/>
        <end position="116"/>
    </location>
</feature>
<evidence type="ECO:0000256" key="1">
    <source>
        <dbReference type="ARBA" id="ARBA00004141"/>
    </source>
</evidence>
<dbReference type="EMBL" id="JANCYW010000008">
    <property type="protein sequence ID" value="KAK4536415.1"/>
    <property type="molecule type" value="Genomic_DNA"/>
</dbReference>
<dbReference type="AlphaFoldDB" id="A0AAV9IWE1"/>
<gene>
    <name evidence="7" type="ORF">CDCA_CDCA08G2440</name>
</gene>
<evidence type="ECO:0008006" key="9">
    <source>
        <dbReference type="Google" id="ProtNLM"/>
    </source>
</evidence>
<evidence type="ECO:0000313" key="7">
    <source>
        <dbReference type="EMBL" id="KAK4536415.1"/>
    </source>
</evidence>
<evidence type="ECO:0000256" key="5">
    <source>
        <dbReference type="ARBA" id="ARBA00023136"/>
    </source>
</evidence>
<feature type="transmembrane region" description="Helical" evidence="6">
    <location>
        <begin position="12"/>
        <end position="33"/>
    </location>
</feature>
<evidence type="ECO:0000256" key="2">
    <source>
        <dbReference type="ARBA" id="ARBA00008096"/>
    </source>
</evidence>
<accession>A0AAV9IWE1</accession>
<comment type="caution">
    <text evidence="7">The sequence shown here is derived from an EMBL/GenBank/DDBJ whole genome shotgun (WGS) entry which is preliminary data.</text>
</comment>
<dbReference type="GO" id="GO:0097020">
    <property type="term" value="F:COPII receptor activity"/>
    <property type="evidence" value="ECO:0007669"/>
    <property type="project" value="InterPro"/>
</dbReference>
<sequence>MPLSVFTVSVFVSGYILLLFLAVCFAAGIYYLTEVAEEYLTTTKRLLLWGTRVLLLLQALLWVWDRLPALPLGVNALAHLTYYQLVRSRHFPYVHLGSTRMLTSVGLFLLSNVLWLRQFWSTYDPWAYGSSFAERHRYSWRDNLYTHSGLSVASFMFLYVWLVPFGLFLTLGDAASASRTSLPGGATPHLPAAGARAGADKVPGAEALLPGAVTSSDAASSRRLRRHSTNLAISTLARTASAVRSWF</sequence>
<comment type="subcellular location">
    <subcellularLocation>
        <location evidence="1">Membrane</location>
        <topology evidence="1">Multi-pass membrane protein</topology>
    </subcellularLocation>
</comment>